<feature type="domain" description="LysM" evidence="1">
    <location>
        <begin position="196"/>
        <end position="243"/>
    </location>
</feature>
<dbReference type="Pfam" id="PF19266">
    <property type="entry name" value="CIS_tube"/>
    <property type="match status" value="1"/>
</dbReference>
<evidence type="ECO:0000259" key="1">
    <source>
        <dbReference type="PROSITE" id="PS51782"/>
    </source>
</evidence>
<dbReference type="PROSITE" id="PS51782">
    <property type="entry name" value="LYSM"/>
    <property type="match status" value="1"/>
</dbReference>
<dbReference type="Pfam" id="PF01476">
    <property type="entry name" value="LysM"/>
    <property type="match status" value="1"/>
</dbReference>
<proteinExistence type="predicted"/>
<organism evidence="2 3">
    <name type="scientific">Streptomyces griseoluteus</name>
    <dbReference type="NCBI Taxonomy" id="29306"/>
    <lineage>
        <taxon>Bacteria</taxon>
        <taxon>Bacillati</taxon>
        <taxon>Actinomycetota</taxon>
        <taxon>Actinomycetes</taxon>
        <taxon>Kitasatosporales</taxon>
        <taxon>Streptomycetaceae</taxon>
        <taxon>Streptomyces</taxon>
    </lineage>
</organism>
<dbReference type="SMART" id="SM00257">
    <property type="entry name" value="LysM"/>
    <property type="match status" value="1"/>
</dbReference>
<dbReference type="CDD" id="cd00118">
    <property type="entry name" value="LysM"/>
    <property type="match status" value="1"/>
</dbReference>
<protein>
    <submittedName>
        <fullName evidence="2">LysM peptidoglycan-binding domain-containing protein</fullName>
    </submittedName>
</protein>
<dbReference type="Gene3D" id="3.10.350.10">
    <property type="entry name" value="LysM domain"/>
    <property type="match status" value="1"/>
</dbReference>
<dbReference type="InterPro" id="IPR045361">
    <property type="entry name" value="CIS_tube_prot_N"/>
</dbReference>
<gene>
    <name evidence="2" type="ORF">E5082_09640</name>
</gene>
<keyword evidence="3" id="KW-1185">Reference proteome</keyword>
<dbReference type="EMBL" id="SRRU01000003">
    <property type="protein sequence ID" value="TGN84641.1"/>
    <property type="molecule type" value="Genomic_DNA"/>
</dbReference>
<dbReference type="GeneID" id="91530181"/>
<dbReference type="RefSeq" id="WP_135790864.1">
    <property type="nucleotide sequence ID" value="NZ_BNBQ01000003.1"/>
</dbReference>
<reference evidence="2 3" key="1">
    <citation type="submission" date="2019-04" db="EMBL/GenBank/DDBJ databases">
        <title>Streptomyces sp. nov. Bv016 isolated from bark of Buahinia variegata.</title>
        <authorList>
            <person name="Kanchanasin P."/>
            <person name="Tanasupawat S."/>
            <person name="Yuki M."/>
            <person name="Kudo T."/>
        </authorList>
    </citation>
    <scope>NUCLEOTIDE SEQUENCE [LARGE SCALE GENOMIC DNA]</scope>
    <source>
        <strain evidence="2 3">JCM 4765</strain>
    </source>
</reference>
<dbReference type="InterPro" id="IPR018392">
    <property type="entry name" value="LysM"/>
</dbReference>
<dbReference type="InterPro" id="IPR036779">
    <property type="entry name" value="LysM_dom_sf"/>
</dbReference>
<accession>A0A4Z1DKG3</accession>
<comment type="caution">
    <text evidence="2">The sequence shown here is derived from an EMBL/GenBank/DDBJ whole genome shotgun (WGS) entry which is preliminary data.</text>
</comment>
<name>A0A4Z1DKG3_STRGP</name>
<dbReference type="Proteomes" id="UP000298513">
    <property type="component" value="Unassembled WGS sequence"/>
</dbReference>
<dbReference type="AlphaFoldDB" id="A0A4Z1DKG3"/>
<evidence type="ECO:0000313" key="2">
    <source>
        <dbReference type="EMBL" id="TGN84641.1"/>
    </source>
</evidence>
<evidence type="ECO:0000313" key="3">
    <source>
        <dbReference type="Proteomes" id="UP000298513"/>
    </source>
</evidence>
<sequence length="258" mass="27351">MTSTPFRPAPTPAGTSVSAALAKAEIINTDSGESFSVMYNPEELKLEQGNNFAEVGIPGLDAPPVQYVRGRARTLAMELFFDTYESGTDVRGYTGPIVRLLDKQPQTQAPPVLLFSLGSLQFRCVLVDAGQRFTMFLRDGTPVRSSLSVRLQEFVPVGVEVRRGVFFGSPTASGLVNRAVGVALEATGATSGQPSSEHLVVRGDTLSGLAGAYLGDPALWRDIALANAISDPFALEPGVRLVIPPRRPGGPLRPQSGA</sequence>